<accession>L0DRG1</accession>
<dbReference type="Gene3D" id="1.10.10.10">
    <property type="entry name" value="Winged helix-like DNA-binding domain superfamily/Winged helix DNA-binding domain"/>
    <property type="match status" value="1"/>
</dbReference>
<dbReference type="OrthoDB" id="9799175at2"/>
<dbReference type="Proteomes" id="UP000010798">
    <property type="component" value="Chromosome"/>
</dbReference>
<dbReference type="InterPro" id="IPR036390">
    <property type="entry name" value="WH_DNA-bd_sf"/>
</dbReference>
<dbReference type="EMBL" id="CP003364">
    <property type="protein sequence ID" value="AGA30966.1"/>
    <property type="molecule type" value="Genomic_DNA"/>
</dbReference>
<dbReference type="HOGENOM" id="CLU_097806_0_0_0"/>
<protein>
    <submittedName>
        <fullName evidence="5">Putative transcriptional regulator</fullName>
    </submittedName>
</protein>
<dbReference type="eggNOG" id="COG0640">
    <property type="taxonomic scope" value="Bacteria"/>
</dbReference>
<dbReference type="KEGG" id="saci:Sinac_6910"/>
<gene>
    <name evidence="5" type="ordered locus">Sinac_6910</name>
</gene>
<dbReference type="STRING" id="886293.Sinac_6910"/>
<dbReference type="InterPro" id="IPR011991">
    <property type="entry name" value="ArsR-like_HTH"/>
</dbReference>
<dbReference type="PRINTS" id="PR00778">
    <property type="entry name" value="HTHARSR"/>
</dbReference>
<dbReference type="InterPro" id="IPR036388">
    <property type="entry name" value="WH-like_DNA-bd_sf"/>
</dbReference>
<dbReference type="RefSeq" id="WP_015250038.1">
    <property type="nucleotide sequence ID" value="NC_019892.1"/>
</dbReference>
<dbReference type="AlphaFoldDB" id="L0DRG1"/>
<evidence type="ECO:0000256" key="3">
    <source>
        <dbReference type="ARBA" id="ARBA00023163"/>
    </source>
</evidence>
<dbReference type="PANTHER" id="PTHR33154:SF33">
    <property type="entry name" value="TRANSCRIPTIONAL REPRESSOR SDPR"/>
    <property type="match status" value="1"/>
</dbReference>
<feature type="domain" description="HTH arsR-type" evidence="4">
    <location>
        <begin position="1"/>
        <end position="92"/>
    </location>
</feature>
<organism evidence="5 6">
    <name type="scientific">Singulisphaera acidiphila (strain ATCC BAA-1392 / DSM 18658 / VKM B-2454 / MOB10)</name>
    <dbReference type="NCBI Taxonomy" id="886293"/>
    <lineage>
        <taxon>Bacteria</taxon>
        <taxon>Pseudomonadati</taxon>
        <taxon>Planctomycetota</taxon>
        <taxon>Planctomycetia</taxon>
        <taxon>Isosphaerales</taxon>
        <taxon>Isosphaeraceae</taxon>
        <taxon>Singulisphaera</taxon>
    </lineage>
</organism>
<dbReference type="GO" id="GO:0003700">
    <property type="term" value="F:DNA-binding transcription factor activity"/>
    <property type="evidence" value="ECO:0007669"/>
    <property type="project" value="InterPro"/>
</dbReference>
<dbReference type="PANTHER" id="PTHR33154">
    <property type="entry name" value="TRANSCRIPTIONAL REGULATOR, ARSR FAMILY"/>
    <property type="match status" value="1"/>
</dbReference>
<evidence type="ECO:0000313" key="6">
    <source>
        <dbReference type="Proteomes" id="UP000010798"/>
    </source>
</evidence>
<sequence length="102" mass="12455">MTTPDVFAVLANPIRRRILELLLKRPYTVNNLVDEFSLHRPSVSEHLQVLRSAELVRDERRGRERYYHIEPARLVEVNEWLKPFEHYWRERLQAFDRTLEEE</sequence>
<dbReference type="GO" id="GO:0003677">
    <property type="term" value="F:DNA binding"/>
    <property type="evidence" value="ECO:0007669"/>
    <property type="project" value="UniProtKB-KW"/>
</dbReference>
<dbReference type="PROSITE" id="PS50987">
    <property type="entry name" value="HTH_ARSR_2"/>
    <property type="match status" value="1"/>
</dbReference>
<dbReference type="NCBIfam" id="NF033788">
    <property type="entry name" value="HTH_metalloreg"/>
    <property type="match status" value="1"/>
</dbReference>
<dbReference type="InterPro" id="IPR001845">
    <property type="entry name" value="HTH_ArsR_DNA-bd_dom"/>
</dbReference>
<proteinExistence type="predicted"/>
<reference evidence="5 6" key="1">
    <citation type="submission" date="2012-02" db="EMBL/GenBank/DDBJ databases">
        <title>Complete sequence of chromosome of Singulisphaera acidiphila DSM 18658.</title>
        <authorList>
            <consortium name="US DOE Joint Genome Institute (JGI-PGF)"/>
            <person name="Lucas S."/>
            <person name="Copeland A."/>
            <person name="Lapidus A."/>
            <person name="Glavina del Rio T."/>
            <person name="Dalin E."/>
            <person name="Tice H."/>
            <person name="Bruce D."/>
            <person name="Goodwin L."/>
            <person name="Pitluck S."/>
            <person name="Peters L."/>
            <person name="Ovchinnikova G."/>
            <person name="Chertkov O."/>
            <person name="Kyrpides N."/>
            <person name="Mavromatis K."/>
            <person name="Ivanova N."/>
            <person name="Brettin T."/>
            <person name="Detter J.C."/>
            <person name="Han C."/>
            <person name="Larimer F."/>
            <person name="Land M."/>
            <person name="Hauser L."/>
            <person name="Markowitz V."/>
            <person name="Cheng J.-F."/>
            <person name="Hugenholtz P."/>
            <person name="Woyke T."/>
            <person name="Wu D."/>
            <person name="Tindall B."/>
            <person name="Pomrenke H."/>
            <person name="Brambilla E."/>
            <person name="Klenk H.-P."/>
            <person name="Eisen J.A."/>
        </authorList>
    </citation>
    <scope>NUCLEOTIDE SEQUENCE [LARGE SCALE GENOMIC DNA]</scope>
    <source>
        <strain evidence="6">ATCC BAA-1392 / DSM 18658 / VKM B-2454 / MOB10</strain>
    </source>
</reference>
<evidence type="ECO:0000256" key="1">
    <source>
        <dbReference type="ARBA" id="ARBA00023015"/>
    </source>
</evidence>
<name>L0DRG1_SINAD</name>
<keyword evidence="6" id="KW-1185">Reference proteome</keyword>
<keyword evidence="1" id="KW-0805">Transcription regulation</keyword>
<evidence type="ECO:0000259" key="4">
    <source>
        <dbReference type="PROSITE" id="PS50987"/>
    </source>
</evidence>
<dbReference type="CDD" id="cd00090">
    <property type="entry name" value="HTH_ARSR"/>
    <property type="match status" value="1"/>
</dbReference>
<dbReference type="InterPro" id="IPR051081">
    <property type="entry name" value="HTH_MetalResp_TranReg"/>
</dbReference>
<evidence type="ECO:0000256" key="2">
    <source>
        <dbReference type="ARBA" id="ARBA00023125"/>
    </source>
</evidence>
<dbReference type="SUPFAM" id="SSF46785">
    <property type="entry name" value="Winged helix' DNA-binding domain"/>
    <property type="match status" value="1"/>
</dbReference>
<keyword evidence="2" id="KW-0238">DNA-binding</keyword>
<dbReference type="Pfam" id="PF01022">
    <property type="entry name" value="HTH_5"/>
    <property type="match status" value="1"/>
</dbReference>
<dbReference type="SMART" id="SM00418">
    <property type="entry name" value="HTH_ARSR"/>
    <property type="match status" value="1"/>
</dbReference>
<evidence type="ECO:0000313" key="5">
    <source>
        <dbReference type="EMBL" id="AGA30966.1"/>
    </source>
</evidence>
<keyword evidence="3" id="KW-0804">Transcription</keyword>